<evidence type="ECO:0000313" key="2">
    <source>
        <dbReference type="Proteomes" id="UP000008311"/>
    </source>
</evidence>
<keyword evidence="2" id="KW-1185">Reference proteome</keyword>
<protein>
    <submittedName>
        <fullName evidence="1">Uncharacterized protein</fullName>
    </submittedName>
</protein>
<accession>B9TNY1</accession>
<name>B9TNY1_RICCO</name>
<reference evidence="2" key="1">
    <citation type="journal article" date="2010" name="Nat. Biotechnol.">
        <title>Draft genome sequence of the oilseed species Ricinus communis.</title>
        <authorList>
            <person name="Chan A.P."/>
            <person name="Crabtree J."/>
            <person name="Zhao Q."/>
            <person name="Lorenzi H."/>
            <person name="Orvis J."/>
            <person name="Puiu D."/>
            <person name="Melake-Berhan A."/>
            <person name="Jones K.M."/>
            <person name="Redman J."/>
            <person name="Chen G."/>
            <person name="Cahoon E.B."/>
            <person name="Gedil M."/>
            <person name="Stanke M."/>
            <person name="Haas B.J."/>
            <person name="Wortman J.R."/>
            <person name="Fraser-Liggett C.M."/>
            <person name="Ravel J."/>
            <person name="Rabinowicz P.D."/>
        </authorList>
    </citation>
    <scope>NUCLEOTIDE SEQUENCE [LARGE SCALE GENOMIC DNA]</scope>
    <source>
        <strain evidence="2">cv. Hale</strain>
    </source>
</reference>
<dbReference type="Proteomes" id="UP000008311">
    <property type="component" value="Unassembled WGS sequence"/>
</dbReference>
<dbReference type="AlphaFoldDB" id="B9TNY1"/>
<dbReference type="InParanoid" id="B9TNY1"/>
<evidence type="ECO:0000313" key="1">
    <source>
        <dbReference type="EMBL" id="EEF22433.1"/>
    </source>
</evidence>
<proteinExistence type="predicted"/>
<feature type="non-terminal residue" evidence="1">
    <location>
        <position position="58"/>
    </location>
</feature>
<organism evidence="1 2">
    <name type="scientific">Ricinus communis</name>
    <name type="common">Castor bean</name>
    <dbReference type="NCBI Taxonomy" id="3988"/>
    <lineage>
        <taxon>Eukaryota</taxon>
        <taxon>Viridiplantae</taxon>
        <taxon>Streptophyta</taxon>
        <taxon>Embryophyta</taxon>
        <taxon>Tracheophyta</taxon>
        <taxon>Spermatophyta</taxon>
        <taxon>Magnoliopsida</taxon>
        <taxon>eudicotyledons</taxon>
        <taxon>Gunneridae</taxon>
        <taxon>Pentapetalae</taxon>
        <taxon>rosids</taxon>
        <taxon>fabids</taxon>
        <taxon>Malpighiales</taxon>
        <taxon>Euphorbiaceae</taxon>
        <taxon>Acalyphoideae</taxon>
        <taxon>Acalypheae</taxon>
        <taxon>Ricinus</taxon>
    </lineage>
</organism>
<dbReference type="EMBL" id="EQ993927">
    <property type="protein sequence ID" value="EEF22433.1"/>
    <property type="molecule type" value="Genomic_DNA"/>
</dbReference>
<sequence length="58" mass="6666">MVEEEHSISNLWDESALSPSVSQELLGGDYYLHFGNDFEHFFDGVNDVEDFYMAESSE</sequence>
<gene>
    <name evidence="1" type="ORF">RCOM_2022060</name>
</gene>